<dbReference type="Gene3D" id="3.40.630.30">
    <property type="match status" value="2"/>
</dbReference>
<evidence type="ECO:0000313" key="2">
    <source>
        <dbReference type="EMBL" id="KAL0062408.1"/>
    </source>
</evidence>
<dbReference type="Proteomes" id="UP001437256">
    <property type="component" value="Unassembled WGS sequence"/>
</dbReference>
<sequence>MSKLQVQISPTTPTELPSLIVCENSAFSSSLFMSIICPDHAGLAKAGVDPRLWPDFNFWLKARSNAYKDGSIFITAKIDDEIAGFAKLEMPTAMLEEARKQSAFAERFSEGELGRVLEEARNKDYNDEPTGFNDEALEVFSVRQAEVTKRHPDIDNSYYLHNMAVHPRFQRLGVGMALMSRVNEIADSTGTPIYIRDATNEGLPLYLKSGFRQVDTLRYEYKGDPPQLEMSEPLHQVSLATPSDLPSIIACGNLAFSSSFLVSIVYPDRPELAKAGIDPRLWPEFNYWLNFRANDYKNGSIFVVAKIGDEIAGYTKLEMPTAMLEEAKKQPSFTERFSEDELRKVLEDARNKDFSDELMGANTEALEAFKIGQAEVTEKHPDIDNSYYISTMAVHPRFQRMGIGMALMSRVNEIADLSGTPIYIRDATDEALPLYLKNGFKRIDTLRFEYKDVMAKLTVLFRPGKEMEGHS</sequence>
<gene>
    <name evidence="2" type="ORF">AAF712_010754</name>
</gene>
<dbReference type="InterPro" id="IPR016181">
    <property type="entry name" value="Acyl_CoA_acyltransferase"/>
</dbReference>
<dbReference type="EMBL" id="JBBXMP010000106">
    <property type="protein sequence ID" value="KAL0062408.1"/>
    <property type="molecule type" value="Genomic_DNA"/>
</dbReference>
<comment type="caution">
    <text evidence="2">The sequence shown here is derived from an EMBL/GenBank/DDBJ whole genome shotgun (WGS) entry which is preliminary data.</text>
</comment>
<dbReference type="SUPFAM" id="SSF55729">
    <property type="entry name" value="Acyl-CoA N-acyltransferases (Nat)"/>
    <property type="match status" value="1"/>
</dbReference>
<protein>
    <recommendedName>
        <fullName evidence="1">N-acetyltransferase domain-containing protein</fullName>
    </recommendedName>
</protein>
<accession>A0ABR2ZLZ4</accession>
<keyword evidence="3" id="KW-1185">Reference proteome</keyword>
<evidence type="ECO:0000259" key="1">
    <source>
        <dbReference type="PROSITE" id="PS51186"/>
    </source>
</evidence>
<dbReference type="PANTHER" id="PTHR42791">
    <property type="entry name" value="GNAT FAMILY ACETYLTRANSFERASE"/>
    <property type="match status" value="1"/>
</dbReference>
<feature type="domain" description="N-acetyltransferase" evidence="1">
    <location>
        <begin position="322"/>
        <end position="459"/>
    </location>
</feature>
<dbReference type="InterPro" id="IPR000182">
    <property type="entry name" value="GNAT_dom"/>
</dbReference>
<name>A0ABR2ZLZ4_9AGAR</name>
<reference evidence="2 3" key="1">
    <citation type="submission" date="2024-05" db="EMBL/GenBank/DDBJ databases">
        <title>A draft genome resource for the thread blight pathogen Marasmius tenuissimus strain MS-2.</title>
        <authorList>
            <person name="Yulfo-Soto G.E."/>
            <person name="Baruah I.K."/>
            <person name="Amoako-Attah I."/>
            <person name="Bukari Y."/>
            <person name="Meinhardt L.W."/>
            <person name="Bailey B.A."/>
            <person name="Cohen S.P."/>
        </authorList>
    </citation>
    <scope>NUCLEOTIDE SEQUENCE [LARGE SCALE GENOMIC DNA]</scope>
    <source>
        <strain evidence="2 3">MS-2</strain>
    </source>
</reference>
<dbReference type="CDD" id="cd04301">
    <property type="entry name" value="NAT_SF"/>
    <property type="match status" value="2"/>
</dbReference>
<dbReference type="InterPro" id="IPR052523">
    <property type="entry name" value="Trichothecene_AcTrans"/>
</dbReference>
<organism evidence="2 3">
    <name type="scientific">Marasmius tenuissimus</name>
    <dbReference type="NCBI Taxonomy" id="585030"/>
    <lineage>
        <taxon>Eukaryota</taxon>
        <taxon>Fungi</taxon>
        <taxon>Dikarya</taxon>
        <taxon>Basidiomycota</taxon>
        <taxon>Agaricomycotina</taxon>
        <taxon>Agaricomycetes</taxon>
        <taxon>Agaricomycetidae</taxon>
        <taxon>Agaricales</taxon>
        <taxon>Marasmiineae</taxon>
        <taxon>Marasmiaceae</taxon>
        <taxon>Marasmius</taxon>
    </lineage>
</organism>
<dbReference type="PROSITE" id="PS51186">
    <property type="entry name" value="GNAT"/>
    <property type="match status" value="2"/>
</dbReference>
<feature type="domain" description="N-acetyltransferase" evidence="1">
    <location>
        <begin position="6"/>
        <end position="235"/>
    </location>
</feature>
<proteinExistence type="predicted"/>
<dbReference type="Pfam" id="PF13508">
    <property type="entry name" value="Acetyltransf_7"/>
    <property type="match status" value="2"/>
</dbReference>
<dbReference type="PANTHER" id="PTHR42791:SF2">
    <property type="entry name" value="N-ACETYLTRANSFERASE DOMAIN-CONTAINING PROTEIN"/>
    <property type="match status" value="1"/>
</dbReference>
<evidence type="ECO:0000313" key="3">
    <source>
        <dbReference type="Proteomes" id="UP001437256"/>
    </source>
</evidence>